<evidence type="ECO:0000313" key="11">
    <source>
        <dbReference type="Proteomes" id="UP000544222"/>
    </source>
</evidence>
<dbReference type="GO" id="GO:0004565">
    <property type="term" value="F:beta-galactosidase activity"/>
    <property type="evidence" value="ECO:0007669"/>
    <property type="project" value="UniProtKB-EC"/>
</dbReference>
<dbReference type="InterPro" id="IPR026283">
    <property type="entry name" value="B-gal_1-like"/>
</dbReference>
<proteinExistence type="inferred from homology"/>
<dbReference type="Pfam" id="PF21467">
    <property type="entry name" value="BetaGal_gal-bd"/>
    <property type="match status" value="1"/>
</dbReference>
<dbReference type="InterPro" id="IPR031330">
    <property type="entry name" value="Gly_Hdrlase_35_cat"/>
</dbReference>
<dbReference type="InterPro" id="IPR008979">
    <property type="entry name" value="Galactose-bd-like_sf"/>
</dbReference>
<keyword evidence="3 5" id="KW-0326">Glycosidase</keyword>
<feature type="active site" description="Proton donor" evidence="4">
    <location>
        <position position="181"/>
    </location>
</feature>
<dbReference type="AlphaFoldDB" id="A0A7W5DTP0"/>
<evidence type="ECO:0000256" key="1">
    <source>
        <dbReference type="ARBA" id="ARBA00009809"/>
    </source>
</evidence>
<dbReference type="Gene3D" id="2.60.120.260">
    <property type="entry name" value="Galactose-binding domain-like"/>
    <property type="match status" value="2"/>
</dbReference>
<dbReference type="Pfam" id="PF21317">
    <property type="entry name" value="BetaGal_ABD_1"/>
    <property type="match status" value="1"/>
</dbReference>
<dbReference type="InterPro" id="IPR048912">
    <property type="entry name" value="BetaGal1-like_ABD1"/>
</dbReference>
<evidence type="ECO:0000259" key="9">
    <source>
        <dbReference type="Pfam" id="PF21467"/>
    </source>
</evidence>
<dbReference type="InterPro" id="IPR048913">
    <property type="entry name" value="BetaGal_gal-bd"/>
</dbReference>
<evidence type="ECO:0000256" key="6">
    <source>
        <dbReference type="RuleBase" id="RU003679"/>
    </source>
</evidence>
<evidence type="ECO:0000256" key="4">
    <source>
        <dbReference type="PIRSR" id="PIRSR006336-1"/>
    </source>
</evidence>
<dbReference type="PANTHER" id="PTHR23421">
    <property type="entry name" value="BETA-GALACTOSIDASE RELATED"/>
    <property type="match status" value="1"/>
</dbReference>
<keyword evidence="11" id="KW-1185">Reference proteome</keyword>
<dbReference type="RefSeq" id="WP_183414441.1">
    <property type="nucleotide sequence ID" value="NZ_JACHYB010000002.1"/>
</dbReference>
<name>A0A7W5DTP0_9PORP</name>
<organism evidence="10 11">
    <name type="scientific">Microbacter margulisiae</name>
    <dbReference type="NCBI Taxonomy" id="1350067"/>
    <lineage>
        <taxon>Bacteria</taxon>
        <taxon>Pseudomonadati</taxon>
        <taxon>Bacteroidota</taxon>
        <taxon>Bacteroidia</taxon>
        <taxon>Bacteroidales</taxon>
        <taxon>Porphyromonadaceae</taxon>
        <taxon>Microbacter</taxon>
    </lineage>
</organism>
<gene>
    <name evidence="10" type="ORF">FHX64_002914</name>
</gene>
<feature type="domain" description="Beta-galactosidase galactose-binding" evidence="9">
    <location>
        <begin position="521"/>
        <end position="578"/>
    </location>
</feature>
<accession>A0A7W5DTP0</accession>
<reference evidence="10 11" key="1">
    <citation type="submission" date="2020-08" db="EMBL/GenBank/DDBJ databases">
        <title>Genomic Encyclopedia of Type Strains, Phase IV (KMG-IV): sequencing the most valuable type-strain genomes for metagenomic binning, comparative biology and taxonomic classification.</title>
        <authorList>
            <person name="Goeker M."/>
        </authorList>
    </citation>
    <scope>NUCLEOTIDE SEQUENCE [LARGE SCALE GENOMIC DNA]</scope>
    <source>
        <strain evidence="10 11">DSM 27471</strain>
    </source>
</reference>
<evidence type="ECO:0000259" key="7">
    <source>
        <dbReference type="Pfam" id="PF01301"/>
    </source>
</evidence>
<dbReference type="GO" id="GO:0005975">
    <property type="term" value="P:carbohydrate metabolic process"/>
    <property type="evidence" value="ECO:0007669"/>
    <property type="project" value="InterPro"/>
</dbReference>
<dbReference type="Gene3D" id="3.20.20.80">
    <property type="entry name" value="Glycosidases"/>
    <property type="match status" value="1"/>
</dbReference>
<evidence type="ECO:0000256" key="2">
    <source>
        <dbReference type="ARBA" id="ARBA00022801"/>
    </source>
</evidence>
<dbReference type="EMBL" id="JACHYB010000002">
    <property type="protein sequence ID" value="MBB3188716.1"/>
    <property type="molecule type" value="Genomic_DNA"/>
</dbReference>
<dbReference type="PRINTS" id="PR00742">
    <property type="entry name" value="GLHYDRLASE35"/>
</dbReference>
<dbReference type="PIRSF" id="PIRSF006336">
    <property type="entry name" value="B-gal"/>
    <property type="match status" value="1"/>
</dbReference>
<dbReference type="SUPFAM" id="SSF51445">
    <property type="entry name" value="(Trans)glycosidases"/>
    <property type="match status" value="1"/>
</dbReference>
<dbReference type="PROSITE" id="PS01182">
    <property type="entry name" value="GLYCOSYL_HYDROL_F35"/>
    <property type="match status" value="1"/>
</dbReference>
<dbReference type="InterPro" id="IPR001944">
    <property type="entry name" value="Glycoside_Hdrlase_35"/>
</dbReference>
<evidence type="ECO:0000313" key="10">
    <source>
        <dbReference type="EMBL" id="MBB3188716.1"/>
    </source>
</evidence>
<sequence length="600" mass="67109">MKRTIFLIIILITVLPLSIFSQARNFTFSKGQFLLEGKPIEIISGEIDPGRVPAPYWENRIAMAKAMGCNAISMYVFWNDHEKSPGQFDFTTGNHNIRRFIQLCQEEGMLVLLRPGPYVCGERDFGGLPAYLLSIPDIKVRCSDPRYIAAVNRYIKALSAQIKSLQCTHGGPIVMVQIENEYGSYGDDKAYLETLARDWRSNGINVPFYTADGPSIAMLTDGNIKGAAIGLDSGTNDGDFAIASKINPGVPSFSSETYPGWLTSWGEPFAHTDTTSLLKEITYLLKNKKSFSLYMEHGGTNFGFTAGANSSSPTNYQPQITSYDYNAPVNEQGQPTAKYYALRRLISQYVTYPVPAVPQAPPVMAIPAFPMHPLTSIWDQLPSPEYSAQPKPMEMYGQWEGLIDYRTKLVGERYGALTITAPHDFALVLLNGKLIDTIYRDGGHWTVKLPQDTARTLTLDILVEAMGRVNYGPYIIDRKGITERVMLNGITLMNWEVYNLPMDKNYIASLKHNAGDFHDGVFFEGSFTLDKVADTYLDMSHYGKGLVWVNGHNLGRYWEIGPQKHLYCPANYLQKGLNKVVVLDLLQTKAYPIQGVRTLE</sequence>
<feature type="domain" description="Beta-galactosidase 1-like first all-beta" evidence="8">
    <location>
        <begin position="390"/>
        <end position="500"/>
    </location>
</feature>
<keyword evidence="2 5" id="KW-0378">Hydrolase</keyword>
<comment type="catalytic activity">
    <reaction evidence="5">
        <text>Hydrolysis of terminal non-reducing beta-D-galactose residues in beta-D-galactosides.</text>
        <dbReference type="EC" id="3.2.1.23"/>
    </reaction>
</comment>
<dbReference type="SUPFAM" id="SSF49785">
    <property type="entry name" value="Galactose-binding domain-like"/>
    <property type="match status" value="1"/>
</dbReference>
<feature type="domain" description="Glycoside hydrolase 35 catalytic" evidence="7">
    <location>
        <begin position="32"/>
        <end position="348"/>
    </location>
</feature>
<evidence type="ECO:0000256" key="3">
    <source>
        <dbReference type="ARBA" id="ARBA00023295"/>
    </source>
</evidence>
<dbReference type="Pfam" id="PF01301">
    <property type="entry name" value="Glyco_hydro_35"/>
    <property type="match status" value="1"/>
</dbReference>
<evidence type="ECO:0000256" key="5">
    <source>
        <dbReference type="RuleBase" id="RU000675"/>
    </source>
</evidence>
<comment type="caution">
    <text evidence="10">The sequence shown here is derived from an EMBL/GenBank/DDBJ whole genome shotgun (WGS) entry which is preliminary data.</text>
</comment>
<dbReference type="Proteomes" id="UP000544222">
    <property type="component" value="Unassembled WGS sequence"/>
</dbReference>
<evidence type="ECO:0000259" key="8">
    <source>
        <dbReference type="Pfam" id="PF21317"/>
    </source>
</evidence>
<dbReference type="InterPro" id="IPR017853">
    <property type="entry name" value="GH"/>
</dbReference>
<feature type="active site" description="Nucleophile" evidence="4">
    <location>
        <position position="256"/>
    </location>
</feature>
<comment type="similarity">
    <text evidence="1 6">Belongs to the glycosyl hydrolase 35 family.</text>
</comment>
<protein>
    <recommendedName>
        <fullName evidence="5">Beta-galactosidase</fullName>
        <ecNumber evidence="5">3.2.1.23</ecNumber>
    </recommendedName>
</protein>
<dbReference type="EC" id="3.2.1.23" evidence="5"/>
<dbReference type="InterPro" id="IPR019801">
    <property type="entry name" value="Glyco_hydro_35_CS"/>
</dbReference>